<reference evidence="3 4" key="1">
    <citation type="submission" date="2020-07" db="EMBL/GenBank/DDBJ databases">
        <authorList>
            <person name="Maaloum M."/>
        </authorList>
    </citation>
    <scope>NUCLEOTIDE SEQUENCE [LARGE SCALE GENOMIC DNA]</scope>
    <source>
        <strain evidence="3 4">GCS-AN-3</strain>
    </source>
</reference>
<proteinExistence type="predicted"/>
<dbReference type="Gene3D" id="1.10.760.10">
    <property type="entry name" value="Cytochrome c-like domain"/>
    <property type="match status" value="1"/>
</dbReference>
<evidence type="ECO:0000313" key="4">
    <source>
        <dbReference type="Proteomes" id="UP000589716"/>
    </source>
</evidence>
<dbReference type="Proteomes" id="UP000589716">
    <property type="component" value="Unassembled WGS sequence"/>
</dbReference>
<evidence type="ECO:0000313" key="3">
    <source>
        <dbReference type="EMBL" id="NZA01759.1"/>
    </source>
</evidence>
<evidence type="ECO:0000256" key="2">
    <source>
        <dbReference type="SAM" id="SignalP"/>
    </source>
</evidence>
<feature type="chain" id="PRO_5032328415" evidence="2">
    <location>
        <begin position="27"/>
        <end position="128"/>
    </location>
</feature>
<feature type="compositionally biased region" description="Basic and acidic residues" evidence="1">
    <location>
        <begin position="67"/>
        <end position="79"/>
    </location>
</feature>
<dbReference type="GO" id="GO:0020037">
    <property type="term" value="F:heme binding"/>
    <property type="evidence" value="ECO:0007669"/>
    <property type="project" value="InterPro"/>
</dbReference>
<comment type="caution">
    <text evidence="3">The sequence shown here is derived from an EMBL/GenBank/DDBJ whole genome shotgun (WGS) entry which is preliminary data.</text>
</comment>
<dbReference type="RefSeq" id="WP_180550170.1">
    <property type="nucleotide sequence ID" value="NZ_JACCKX010000001.1"/>
</dbReference>
<gene>
    <name evidence="3" type="ORF">H0I39_08360</name>
</gene>
<feature type="signal peptide" evidence="2">
    <location>
        <begin position="1"/>
        <end position="26"/>
    </location>
</feature>
<dbReference type="AlphaFoldDB" id="A0A853IY82"/>
<sequence>MKTAPWALATFSAAVLALAALQPAQAQDAAAAQPRSGMPVGSALAADMGCLNCHGTPPRGDAPAFKAMRERAASREGDRSGIAAHWVEEMRATTSGWRTIVGHRQVSDETARALADWLVQPLPAKPVN</sequence>
<feature type="region of interest" description="Disordered" evidence="1">
    <location>
        <begin position="56"/>
        <end position="80"/>
    </location>
</feature>
<dbReference type="EMBL" id="JACCKX010000001">
    <property type="protein sequence ID" value="NZA01759.1"/>
    <property type="molecule type" value="Genomic_DNA"/>
</dbReference>
<organism evidence="3 4">
    <name type="scientific">Ottowia beijingensis</name>
    <dbReference type="NCBI Taxonomy" id="1207057"/>
    <lineage>
        <taxon>Bacteria</taxon>
        <taxon>Pseudomonadati</taxon>
        <taxon>Pseudomonadota</taxon>
        <taxon>Betaproteobacteria</taxon>
        <taxon>Burkholderiales</taxon>
        <taxon>Comamonadaceae</taxon>
        <taxon>Ottowia</taxon>
    </lineage>
</organism>
<accession>A0A853IY82</accession>
<keyword evidence="2" id="KW-0732">Signal</keyword>
<dbReference type="GO" id="GO:0009055">
    <property type="term" value="F:electron transfer activity"/>
    <property type="evidence" value="ECO:0007669"/>
    <property type="project" value="InterPro"/>
</dbReference>
<keyword evidence="4" id="KW-1185">Reference proteome</keyword>
<evidence type="ECO:0000256" key="1">
    <source>
        <dbReference type="SAM" id="MobiDB-lite"/>
    </source>
</evidence>
<dbReference type="InterPro" id="IPR036909">
    <property type="entry name" value="Cyt_c-like_dom_sf"/>
</dbReference>
<name>A0A853IY82_9BURK</name>
<dbReference type="SUPFAM" id="SSF46626">
    <property type="entry name" value="Cytochrome c"/>
    <property type="match status" value="1"/>
</dbReference>
<protein>
    <submittedName>
        <fullName evidence="3">C-type cytochrome</fullName>
    </submittedName>
</protein>